<gene>
    <name evidence="2" type="ORF">WJ33_19920</name>
</gene>
<dbReference type="PROSITE" id="PS51819">
    <property type="entry name" value="VOC"/>
    <property type="match status" value="1"/>
</dbReference>
<reference evidence="2 3" key="1">
    <citation type="submission" date="2015-11" db="EMBL/GenBank/DDBJ databases">
        <title>Expanding the genomic diversity of Burkholderia species for the development of highly accurate diagnostics.</title>
        <authorList>
            <person name="Sahl J."/>
            <person name="Keim P."/>
            <person name="Wagner D."/>
        </authorList>
    </citation>
    <scope>NUCLEOTIDE SEQUENCE [LARGE SCALE GENOMIC DNA]</scope>
    <source>
        <strain evidence="2 3">MSMB2036</strain>
    </source>
</reference>
<dbReference type="InterPro" id="IPR037523">
    <property type="entry name" value="VOC_core"/>
</dbReference>
<dbReference type="PANTHER" id="PTHR35006">
    <property type="entry name" value="GLYOXALASE FAMILY PROTEIN (AFU_ORTHOLOGUE AFUA_5G14830)"/>
    <property type="match status" value="1"/>
</dbReference>
<name>A0A103RQ10_9BURK</name>
<evidence type="ECO:0000259" key="1">
    <source>
        <dbReference type="PROSITE" id="PS51819"/>
    </source>
</evidence>
<proteinExistence type="predicted"/>
<dbReference type="OrthoDB" id="9800438at2"/>
<dbReference type="Pfam" id="PF00903">
    <property type="entry name" value="Glyoxalase"/>
    <property type="match status" value="1"/>
</dbReference>
<evidence type="ECO:0000313" key="3">
    <source>
        <dbReference type="Proteomes" id="UP000064029"/>
    </source>
</evidence>
<dbReference type="RefSeq" id="WP_059750249.1">
    <property type="nucleotide sequence ID" value="NZ_CP013416.1"/>
</dbReference>
<comment type="caution">
    <text evidence="2">The sequence shown here is derived from an EMBL/GenBank/DDBJ whole genome shotgun (WGS) entry which is preliminary data.</text>
</comment>
<dbReference type="Gene3D" id="3.10.180.10">
    <property type="entry name" value="2,3-Dihydroxybiphenyl 1,2-Dioxygenase, domain 1"/>
    <property type="match status" value="1"/>
</dbReference>
<accession>A0A103RQ10</accession>
<dbReference type="CDD" id="cd07262">
    <property type="entry name" value="VOC_like"/>
    <property type="match status" value="1"/>
</dbReference>
<organism evidence="2 3">
    <name type="scientific">Burkholderia ubonensis</name>
    <dbReference type="NCBI Taxonomy" id="101571"/>
    <lineage>
        <taxon>Bacteria</taxon>
        <taxon>Pseudomonadati</taxon>
        <taxon>Pseudomonadota</taxon>
        <taxon>Betaproteobacteria</taxon>
        <taxon>Burkholderiales</taxon>
        <taxon>Burkholderiaceae</taxon>
        <taxon>Burkholderia</taxon>
        <taxon>Burkholderia cepacia complex</taxon>
    </lineage>
</organism>
<evidence type="ECO:0000313" key="2">
    <source>
        <dbReference type="EMBL" id="KVG71872.1"/>
    </source>
</evidence>
<dbReference type="Proteomes" id="UP000064029">
    <property type="component" value="Unassembled WGS sequence"/>
</dbReference>
<dbReference type="AlphaFoldDB" id="A0A103RQ10"/>
<dbReference type="PANTHER" id="PTHR35006:SF2">
    <property type="entry name" value="GLYOXALASE FAMILY PROTEIN (AFU_ORTHOLOGUE AFUA_5G14830)"/>
    <property type="match status" value="1"/>
</dbReference>
<dbReference type="SUPFAM" id="SSF54593">
    <property type="entry name" value="Glyoxalase/Bleomycin resistance protein/Dihydroxybiphenyl dioxygenase"/>
    <property type="match status" value="1"/>
</dbReference>
<protein>
    <submittedName>
        <fullName evidence="2">Glyoxalase</fullName>
    </submittedName>
</protein>
<feature type="domain" description="VOC" evidence="1">
    <location>
        <begin position="1"/>
        <end position="122"/>
    </location>
</feature>
<dbReference type="InterPro" id="IPR029068">
    <property type="entry name" value="Glyas_Bleomycin-R_OHBP_Dase"/>
</dbReference>
<sequence length="127" mass="13662">MIDHLSFGVAQIDRSRTFYDSALGALGYKRLFGDASSLGYGTAEPVLWLTHAARPVAADPESGLHLSFKASSPVEVDAFYRAALAHGGTDNGGPGRREHYGPGYYAAFVTDPDGYRLEAHCELDNIV</sequence>
<dbReference type="InterPro" id="IPR004360">
    <property type="entry name" value="Glyas_Fos-R_dOase_dom"/>
</dbReference>
<dbReference type="EMBL" id="LOXM01000066">
    <property type="protein sequence ID" value="KVG71872.1"/>
    <property type="molecule type" value="Genomic_DNA"/>
</dbReference>